<comment type="caution">
    <text evidence="1">The sequence shown here is derived from an EMBL/GenBank/DDBJ whole genome shotgun (WGS) entry which is preliminary data.</text>
</comment>
<accession>M6Y952</accession>
<sequence length="49" mass="5530">MALEETQHLASMGARRNSASRFYWRSKKLSISLLLALEETQHLASIGAR</sequence>
<dbReference type="AlphaFoldDB" id="M6Y952"/>
<protein>
    <submittedName>
        <fullName evidence="1">Uncharacterized protein</fullName>
    </submittedName>
</protein>
<dbReference type="Proteomes" id="UP000012138">
    <property type="component" value="Unassembled WGS sequence"/>
</dbReference>
<proteinExistence type="predicted"/>
<evidence type="ECO:0000313" key="2">
    <source>
        <dbReference type="Proteomes" id="UP000012138"/>
    </source>
</evidence>
<dbReference type="EMBL" id="AKXB02000129">
    <property type="protein sequence ID" value="EMO88381.1"/>
    <property type="molecule type" value="Genomic_DNA"/>
</dbReference>
<gene>
    <name evidence="1" type="ORF">LEP1GSC024_4607</name>
</gene>
<name>M6Y952_9LEPT</name>
<reference evidence="1 2" key="1">
    <citation type="submission" date="2013-01" db="EMBL/GenBank/DDBJ databases">
        <authorList>
            <person name="Harkins D.M."/>
            <person name="Durkin A.S."/>
            <person name="Brinkac L.M."/>
            <person name="Haft D.H."/>
            <person name="Selengut J.D."/>
            <person name="Sanka R."/>
            <person name="DePew J."/>
            <person name="Purushe J."/>
            <person name="Whelen A.C."/>
            <person name="Vinetz J.M."/>
            <person name="Sutton G.G."/>
            <person name="Nierman W.C."/>
            <person name="Fouts D.E."/>
        </authorList>
    </citation>
    <scope>NUCLEOTIDE SEQUENCE [LARGE SCALE GENOMIC DNA]</scope>
    <source>
        <strain evidence="1 2">2001034031</strain>
    </source>
</reference>
<evidence type="ECO:0000313" key="1">
    <source>
        <dbReference type="EMBL" id="EMO88381.1"/>
    </source>
</evidence>
<organism evidence="1 2">
    <name type="scientific">Leptospira noguchii str. 2001034031</name>
    <dbReference type="NCBI Taxonomy" id="1193053"/>
    <lineage>
        <taxon>Bacteria</taxon>
        <taxon>Pseudomonadati</taxon>
        <taxon>Spirochaetota</taxon>
        <taxon>Spirochaetia</taxon>
        <taxon>Leptospirales</taxon>
        <taxon>Leptospiraceae</taxon>
        <taxon>Leptospira</taxon>
    </lineage>
</organism>